<protein>
    <submittedName>
        <fullName evidence="9">4-azaleucine resistance transporter AzlC</fullName>
    </submittedName>
</protein>
<comment type="subcellular location">
    <subcellularLocation>
        <location evidence="1">Cell membrane</location>
        <topology evidence="1">Multi-pass membrane protein</topology>
    </subcellularLocation>
</comment>
<feature type="transmembrane region" description="Helical" evidence="8">
    <location>
        <begin position="211"/>
        <end position="230"/>
    </location>
</feature>
<sequence length="234" mass="24793">MTPRVPTKARVWPRAIADTLPLAIAVIPWGILTGALGLQVGLSALQAQLMSLLVFAGAAQLSAMTLMAGGSSLAAIYASTFVISSRHLLYSVVFRAHVAHLSLAWRLGIGFVLTDEMFAVSQNHTNRTGAFSPTFALVSGVTFYVVWNLATLLGIVAGSALTDLDSLGLDFAIAATFIAMTFDQLRRFPIAVTVIVSGVSAVLLKPLFSDSYLVMAALLGMFAGFVTETLRENV</sequence>
<feature type="transmembrane region" description="Helical" evidence="8">
    <location>
        <begin position="52"/>
        <end position="76"/>
    </location>
</feature>
<dbReference type="PANTHER" id="PTHR34979">
    <property type="entry name" value="INNER MEMBRANE PROTEIN YGAZ"/>
    <property type="match status" value="1"/>
</dbReference>
<reference evidence="9 10" key="1">
    <citation type="submission" date="2018-06" db="EMBL/GenBank/DDBJ databases">
        <title>Genomic Encyclopedia of Type Strains, Phase IV (KMG-IV): sequencing the most valuable type-strain genomes for metagenomic binning, comparative biology and taxonomic classification.</title>
        <authorList>
            <person name="Goeker M."/>
        </authorList>
    </citation>
    <scope>NUCLEOTIDE SEQUENCE [LARGE SCALE GENOMIC DNA]</scope>
    <source>
        <strain evidence="9 10">DSM 24032</strain>
    </source>
</reference>
<evidence type="ECO:0000256" key="3">
    <source>
        <dbReference type="ARBA" id="ARBA00022448"/>
    </source>
</evidence>
<keyword evidence="7 8" id="KW-0472">Membrane</keyword>
<dbReference type="GO" id="GO:0005886">
    <property type="term" value="C:plasma membrane"/>
    <property type="evidence" value="ECO:0007669"/>
    <property type="project" value="UniProtKB-SubCell"/>
</dbReference>
<evidence type="ECO:0000256" key="8">
    <source>
        <dbReference type="SAM" id="Phobius"/>
    </source>
</evidence>
<evidence type="ECO:0000256" key="4">
    <source>
        <dbReference type="ARBA" id="ARBA00022475"/>
    </source>
</evidence>
<feature type="transmembrane region" description="Helical" evidence="8">
    <location>
        <begin position="188"/>
        <end position="204"/>
    </location>
</feature>
<evidence type="ECO:0000256" key="6">
    <source>
        <dbReference type="ARBA" id="ARBA00022989"/>
    </source>
</evidence>
<dbReference type="InParanoid" id="A0A395JF84"/>
<dbReference type="PANTHER" id="PTHR34979:SF1">
    <property type="entry name" value="INNER MEMBRANE PROTEIN YGAZ"/>
    <property type="match status" value="1"/>
</dbReference>
<accession>A0A395JF84</accession>
<dbReference type="FunCoup" id="A0A395JF84">
    <property type="interactions" value="123"/>
</dbReference>
<name>A0A395JF84_9GAMM</name>
<dbReference type="GO" id="GO:1903785">
    <property type="term" value="P:L-valine transmembrane transport"/>
    <property type="evidence" value="ECO:0007669"/>
    <property type="project" value="TreeGrafter"/>
</dbReference>
<dbReference type="EMBL" id="QNRT01000008">
    <property type="protein sequence ID" value="RBP48344.1"/>
    <property type="molecule type" value="Genomic_DNA"/>
</dbReference>
<evidence type="ECO:0000313" key="9">
    <source>
        <dbReference type="EMBL" id="RBP48344.1"/>
    </source>
</evidence>
<dbReference type="RefSeq" id="WP_113955818.1">
    <property type="nucleotide sequence ID" value="NZ_QNRT01000008.1"/>
</dbReference>
<evidence type="ECO:0000256" key="2">
    <source>
        <dbReference type="ARBA" id="ARBA00010735"/>
    </source>
</evidence>
<keyword evidence="4" id="KW-1003">Cell membrane</keyword>
<evidence type="ECO:0000256" key="5">
    <source>
        <dbReference type="ARBA" id="ARBA00022692"/>
    </source>
</evidence>
<evidence type="ECO:0000256" key="7">
    <source>
        <dbReference type="ARBA" id="ARBA00023136"/>
    </source>
</evidence>
<dbReference type="Proteomes" id="UP000253083">
    <property type="component" value="Unassembled WGS sequence"/>
</dbReference>
<evidence type="ECO:0000256" key="1">
    <source>
        <dbReference type="ARBA" id="ARBA00004651"/>
    </source>
</evidence>
<comment type="caution">
    <text evidence="9">The sequence shown here is derived from an EMBL/GenBank/DDBJ whole genome shotgun (WGS) entry which is preliminary data.</text>
</comment>
<comment type="similarity">
    <text evidence="2">Belongs to the AzlC family.</text>
</comment>
<dbReference type="AlphaFoldDB" id="A0A395JF84"/>
<evidence type="ECO:0000313" key="10">
    <source>
        <dbReference type="Proteomes" id="UP000253083"/>
    </source>
</evidence>
<feature type="transmembrane region" description="Helical" evidence="8">
    <location>
        <begin position="20"/>
        <end position="40"/>
    </location>
</feature>
<organism evidence="9 10">
    <name type="scientific">Arenicella xantha</name>
    <dbReference type="NCBI Taxonomy" id="644221"/>
    <lineage>
        <taxon>Bacteria</taxon>
        <taxon>Pseudomonadati</taxon>
        <taxon>Pseudomonadota</taxon>
        <taxon>Gammaproteobacteria</taxon>
        <taxon>Arenicellales</taxon>
        <taxon>Arenicellaceae</taxon>
        <taxon>Arenicella</taxon>
    </lineage>
</organism>
<proteinExistence type="inferred from homology"/>
<dbReference type="OrthoDB" id="3177005at2"/>
<keyword evidence="10" id="KW-1185">Reference proteome</keyword>
<dbReference type="Pfam" id="PF03591">
    <property type="entry name" value="AzlC"/>
    <property type="match status" value="1"/>
</dbReference>
<dbReference type="InterPro" id="IPR011606">
    <property type="entry name" value="Brnchd-chn_aa_trnsp_permease"/>
</dbReference>
<gene>
    <name evidence="9" type="ORF">DFR28_10873</name>
</gene>
<keyword evidence="6 8" id="KW-1133">Transmembrane helix</keyword>
<feature type="transmembrane region" description="Helical" evidence="8">
    <location>
        <begin position="134"/>
        <end position="157"/>
    </location>
</feature>
<keyword evidence="3" id="KW-0813">Transport</keyword>
<keyword evidence="5 8" id="KW-0812">Transmembrane</keyword>